<reference evidence="1 2" key="1">
    <citation type="submission" date="2018-08" db="EMBL/GenBank/DDBJ databases">
        <title>Aphanomyces genome sequencing and annotation.</title>
        <authorList>
            <person name="Minardi D."/>
            <person name="Oidtmann B."/>
            <person name="Van Der Giezen M."/>
            <person name="Studholme D.J."/>
        </authorList>
    </citation>
    <scope>NUCLEOTIDE SEQUENCE [LARGE SCALE GENOMIC DNA]</scope>
    <source>
        <strain evidence="1 2">Kv</strain>
    </source>
</reference>
<accession>A0A397B8K6</accession>
<dbReference type="VEuPathDB" id="FungiDB:H257_15761"/>
<dbReference type="EMBL" id="QUSZ01003899">
    <property type="protein sequence ID" value="RHY16706.1"/>
    <property type="molecule type" value="Genomic_DNA"/>
</dbReference>
<dbReference type="AlphaFoldDB" id="A0A397B8K6"/>
<evidence type="ECO:0000313" key="1">
    <source>
        <dbReference type="EMBL" id="RHY16706.1"/>
    </source>
</evidence>
<dbReference type="PANTHER" id="PTHR40866">
    <property type="entry name" value="BED-TYPE DOMAIN-CONTAINING PROTEIN"/>
    <property type="match status" value="1"/>
</dbReference>
<comment type="caution">
    <text evidence="1">The sequence shown here is derived from an EMBL/GenBank/DDBJ whole genome shotgun (WGS) entry which is preliminary data.</text>
</comment>
<dbReference type="PANTHER" id="PTHR40866:SF1">
    <property type="entry name" value="BED-TYPE DOMAIN-CONTAINING PROTEIN"/>
    <property type="match status" value="1"/>
</dbReference>
<organism evidence="1 2">
    <name type="scientific">Aphanomyces astaci</name>
    <name type="common">Crayfish plague agent</name>
    <dbReference type="NCBI Taxonomy" id="112090"/>
    <lineage>
        <taxon>Eukaryota</taxon>
        <taxon>Sar</taxon>
        <taxon>Stramenopiles</taxon>
        <taxon>Oomycota</taxon>
        <taxon>Saprolegniomycetes</taxon>
        <taxon>Saprolegniales</taxon>
        <taxon>Verrucalvaceae</taxon>
        <taxon>Aphanomyces</taxon>
    </lineage>
</organism>
<protein>
    <submittedName>
        <fullName evidence="1">Uncharacterized protein</fullName>
    </submittedName>
</protein>
<gene>
    <name evidence="1" type="ORF">DYB36_009770</name>
</gene>
<evidence type="ECO:0000313" key="2">
    <source>
        <dbReference type="Proteomes" id="UP000265427"/>
    </source>
</evidence>
<proteinExistence type="predicted"/>
<sequence>SWENVVALIGGKVIDECCHVGCASHRFNFFVSDLLPNHDDVIQKVNISMLKQRKILPAARLRRIRHRRAKTLNETPWTSVFSMLTRYSDIKIFIGQMGNNDIDMLGLSPVEVREVDAWLVTLIPSPWRLQIEECTPFDVRRNLSVIEDYPDAARRLGETADIVHYFGFESGVVKILRGNEEGMSATEVVDVQPLASSAANQVAAVQPILSLTQRAL</sequence>
<name>A0A397B8K6_APHAT</name>
<dbReference type="Proteomes" id="UP000265427">
    <property type="component" value="Unassembled WGS sequence"/>
</dbReference>
<feature type="non-terminal residue" evidence="1">
    <location>
        <position position="1"/>
    </location>
</feature>